<accession>A0A5C5XGU7</accession>
<organism evidence="2 3">
    <name type="scientific">Rubinisphaera italica</name>
    <dbReference type="NCBI Taxonomy" id="2527969"/>
    <lineage>
        <taxon>Bacteria</taxon>
        <taxon>Pseudomonadati</taxon>
        <taxon>Planctomycetota</taxon>
        <taxon>Planctomycetia</taxon>
        <taxon>Planctomycetales</taxon>
        <taxon>Planctomycetaceae</taxon>
        <taxon>Rubinisphaera</taxon>
    </lineage>
</organism>
<dbReference type="AlphaFoldDB" id="A0A5C5XGU7"/>
<dbReference type="Proteomes" id="UP000316095">
    <property type="component" value="Unassembled WGS sequence"/>
</dbReference>
<comment type="caution">
    <text evidence="2">The sequence shown here is derived from an EMBL/GenBank/DDBJ whole genome shotgun (WGS) entry which is preliminary data.</text>
</comment>
<feature type="region of interest" description="Disordered" evidence="1">
    <location>
        <begin position="1"/>
        <end position="57"/>
    </location>
</feature>
<evidence type="ECO:0000313" key="2">
    <source>
        <dbReference type="EMBL" id="TWT62307.1"/>
    </source>
</evidence>
<dbReference type="InterPro" id="IPR014995">
    <property type="entry name" value="DUF1844"/>
</dbReference>
<name>A0A5C5XGU7_9PLAN</name>
<dbReference type="EMBL" id="SJPG01000001">
    <property type="protein sequence ID" value="TWT62307.1"/>
    <property type="molecule type" value="Genomic_DNA"/>
</dbReference>
<gene>
    <name evidence="2" type="ORF">Pan54_30480</name>
</gene>
<dbReference type="OrthoDB" id="9799618at2"/>
<protein>
    <recommendedName>
        <fullName evidence="4">DUF1844 domain-containing protein</fullName>
    </recommendedName>
</protein>
<reference evidence="2 3" key="1">
    <citation type="submission" date="2019-02" db="EMBL/GenBank/DDBJ databases">
        <title>Deep-cultivation of Planctomycetes and their phenomic and genomic characterization uncovers novel biology.</title>
        <authorList>
            <person name="Wiegand S."/>
            <person name="Jogler M."/>
            <person name="Boedeker C."/>
            <person name="Pinto D."/>
            <person name="Vollmers J."/>
            <person name="Rivas-Marin E."/>
            <person name="Kohn T."/>
            <person name="Peeters S.H."/>
            <person name="Heuer A."/>
            <person name="Rast P."/>
            <person name="Oberbeckmann S."/>
            <person name="Bunk B."/>
            <person name="Jeske O."/>
            <person name="Meyerdierks A."/>
            <person name="Storesund J.E."/>
            <person name="Kallscheuer N."/>
            <person name="Luecker S."/>
            <person name="Lage O.M."/>
            <person name="Pohl T."/>
            <person name="Merkel B.J."/>
            <person name="Hornburger P."/>
            <person name="Mueller R.-W."/>
            <person name="Bruemmer F."/>
            <person name="Labrenz M."/>
            <person name="Spormann A.M."/>
            <person name="Op Den Camp H."/>
            <person name="Overmann J."/>
            <person name="Amann R."/>
            <person name="Jetten M.S.M."/>
            <person name="Mascher T."/>
            <person name="Medema M.H."/>
            <person name="Devos D.P."/>
            <person name="Kaster A.-K."/>
            <person name="Ovreas L."/>
            <person name="Rohde M."/>
            <person name="Galperin M.Y."/>
            <person name="Jogler C."/>
        </authorList>
    </citation>
    <scope>NUCLEOTIDE SEQUENCE [LARGE SCALE GENOMIC DNA]</scope>
    <source>
        <strain evidence="2 3">Pan54</strain>
    </source>
</reference>
<feature type="compositionally biased region" description="Basic and acidic residues" evidence="1">
    <location>
        <begin position="29"/>
        <end position="40"/>
    </location>
</feature>
<sequence>MTNESPEEKPELVVDSDWKSQVEAENAAIDEKNRSEKNPSVEEEGQSQDIDPSQIPPPSFTLLVTMFSTQAMSALGLIPHPITGKREIQLALAKHYIDLLAVIDEKSKGNLDDNEDKLIETTLHELRMIYVQQSSTIA</sequence>
<feature type="compositionally biased region" description="Basic and acidic residues" evidence="1">
    <location>
        <begin position="1"/>
        <end position="22"/>
    </location>
</feature>
<dbReference type="Pfam" id="PF08899">
    <property type="entry name" value="DUF1844"/>
    <property type="match status" value="1"/>
</dbReference>
<evidence type="ECO:0000256" key="1">
    <source>
        <dbReference type="SAM" id="MobiDB-lite"/>
    </source>
</evidence>
<proteinExistence type="predicted"/>
<evidence type="ECO:0000313" key="3">
    <source>
        <dbReference type="Proteomes" id="UP000316095"/>
    </source>
</evidence>
<keyword evidence="3" id="KW-1185">Reference proteome</keyword>
<dbReference type="RefSeq" id="WP_146504182.1">
    <property type="nucleotide sequence ID" value="NZ_SJPG01000001.1"/>
</dbReference>
<evidence type="ECO:0008006" key="4">
    <source>
        <dbReference type="Google" id="ProtNLM"/>
    </source>
</evidence>